<feature type="compositionally biased region" description="Polar residues" evidence="1">
    <location>
        <begin position="55"/>
        <end position="68"/>
    </location>
</feature>
<dbReference type="AlphaFoldDB" id="A0AAD4FK89"/>
<dbReference type="Proteomes" id="UP001199106">
    <property type="component" value="Unassembled WGS sequence"/>
</dbReference>
<protein>
    <recommendedName>
        <fullName evidence="4">Fork-head domain-containing protein</fullName>
    </recommendedName>
</protein>
<name>A0AAD4FK89_9PLEO</name>
<evidence type="ECO:0000313" key="3">
    <source>
        <dbReference type="Proteomes" id="UP001199106"/>
    </source>
</evidence>
<accession>A0AAD4FK89</accession>
<feature type="compositionally biased region" description="Polar residues" evidence="1">
    <location>
        <begin position="380"/>
        <end position="392"/>
    </location>
</feature>
<feature type="compositionally biased region" description="Basic and acidic residues" evidence="1">
    <location>
        <begin position="1"/>
        <end position="19"/>
    </location>
</feature>
<sequence>MSSDRLAKTKSDTHVKPEPVRLSTNATTADKLIKPKKASGPPQPPAPKLLERTEIPNTPSQGSSQIENSIPEKPSGSFPDVHISQQYHYVPGDKDALTMEPLTNAQSHTPSTTLCSTCQKQSMLTRPEEKGVQWSSCRIRTRAAETVVLEIPETPNVDNRYNALSLPTSSAGSIAHHSVPRLDKHEPAMASSTQESPMTAAKPDSATLKAIPLSRVDLDSERAKILPETRKVCDEEPSCISTAEIEAADTAATSHEDPIGKTTRMDVDSVADMSEQMTALTAEQSLQENPTCDNAAVPRIDTQRESCTPPVKKPHNDEPSRTFESCDTHSDSPNKSDTFGESEPLKPSIAVSESIGMSTDILSKQSSAECTIDRIVPISSDEQQAPTVLQSKETTEGVRSLSDPNVSMSPALASTSSPEPNKPLNTRDLARIALVCARGTALTALQVIDWLASRFSYLQKGQGSWEKTIKSVLSLLPEIHSAKTPRQPVLYSFASAALRAENERRYQSYLPTVSVPGPQGGSSKARKSVRKQSEADTVRQHEDLQSAPPTHAKRTVTKAIKSAQSRRNVPAHESLPPLAVLEQALSHNPVSAPVTEPAEIDTSAAIPDGEKISSNPPSPSVSGSTFQGADPSRTKVISGVDRIVNPFERASASRKNITPSGGLENKRETSLRSVYPRAVAPTIETMTPEEKAAKITEIKKRPKRKQFFGSVYRLAHVRRYGRLDIHDESDGAWKPDSTTERSIAERDVAMNNQEKNRSLLEVFNLPSNAIPMNDGKELAFRDGTLVTDPTELP</sequence>
<gene>
    <name evidence="2" type="ORF">G6011_08576</name>
</gene>
<organism evidence="2 3">
    <name type="scientific">Alternaria panax</name>
    <dbReference type="NCBI Taxonomy" id="48097"/>
    <lineage>
        <taxon>Eukaryota</taxon>
        <taxon>Fungi</taxon>
        <taxon>Dikarya</taxon>
        <taxon>Ascomycota</taxon>
        <taxon>Pezizomycotina</taxon>
        <taxon>Dothideomycetes</taxon>
        <taxon>Pleosporomycetidae</taxon>
        <taxon>Pleosporales</taxon>
        <taxon>Pleosporineae</taxon>
        <taxon>Pleosporaceae</taxon>
        <taxon>Alternaria</taxon>
        <taxon>Alternaria sect. Panax</taxon>
    </lineage>
</organism>
<feature type="region of interest" description="Disordered" evidence="1">
    <location>
        <begin position="607"/>
        <end position="635"/>
    </location>
</feature>
<proteinExistence type="predicted"/>
<keyword evidence="3" id="KW-1185">Reference proteome</keyword>
<evidence type="ECO:0008006" key="4">
    <source>
        <dbReference type="Google" id="ProtNLM"/>
    </source>
</evidence>
<evidence type="ECO:0000256" key="1">
    <source>
        <dbReference type="SAM" id="MobiDB-lite"/>
    </source>
</evidence>
<feature type="region of interest" description="Disordered" evidence="1">
    <location>
        <begin position="376"/>
        <end position="424"/>
    </location>
</feature>
<feature type="region of interest" description="Disordered" evidence="1">
    <location>
        <begin position="509"/>
        <end position="571"/>
    </location>
</feature>
<feature type="compositionally biased region" description="Polar residues" evidence="1">
    <location>
        <begin position="402"/>
        <end position="419"/>
    </location>
</feature>
<reference evidence="2" key="1">
    <citation type="submission" date="2021-07" db="EMBL/GenBank/DDBJ databases">
        <title>Genome Resource of American Ginseng Black Spot Pathogen Alternaria panax.</title>
        <authorList>
            <person name="Qiu C."/>
            <person name="Wang W."/>
            <person name="Liu Z."/>
        </authorList>
    </citation>
    <scope>NUCLEOTIDE SEQUENCE</scope>
    <source>
        <strain evidence="2">BNCC115425</strain>
    </source>
</reference>
<evidence type="ECO:0000313" key="2">
    <source>
        <dbReference type="EMBL" id="KAG9190488.1"/>
    </source>
</evidence>
<dbReference type="EMBL" id="JAANER010000004">
    <property type="protein sequence ID" value="KAG9190488.1"/>
    <property type="molecule type" value="Genomic_DNA"/>
</dbReference>
<feature type="region of interest" description="Disordered" evidence="1">
    <location>
        <begin position="1"/>
        <end position="80"/>
    </location>
</feature>
<comment type="caution">
    <text evidence="2">The sequence shown here is derived from an EMBL/GenBank/DDBJ whole genome shotgun (WGS) entry which is preliminary data.</text>
</comment>
<feature type="compositionally biased region" description="Basic and acidic residues" evidence="1">
    <location>
        <begin position="314"/>
        <end position="334"/>
    </location>
</feature>
<feature type="compositionally biased region" description="Basic and acidic residues" evidence="1">
    <location>
        <begin position="531"/>
        <end position="544"/>
    </location>
</feature>
<feature type="region of interest" description="Disordered" evidence="1">
    <location>
        <begin position="301"/>
        <end position="344"/>
    </location>
</feature>